<dbReference type="InterPro" id="IPR016180">
    <property type="entry name" value="Ribosomal_uL16_dom"/>
</dbReference>
<dbReference type="GO" id="GO:0003735">
    <property type="term" value="F:structural constituent of ribosome"/>
    <property type="evidence" value="ECO:0007669"/>
    <property type="project" value="InterPro"/>
</dbReference>
<sequence length="213" mass="24256">MFSQFRTTPTFSSVFASFRRFKHEYTPRFKEVKKAQKGRVSVRTGGSIKGNSLEFGKIGLRLKTEGMKMSANQLKAADKVLRREIRPTKSQLFTRFVCDLAVCIKGNQTRMGKGKGAFDHWAARVPTGKVLFEIDGPIHDKVAREALRKAADKLPGLYEVITPETKVRVSMTHLIDKPEPVNYVEKFNANPSKKWAAVQAFRNDPMYKLYRGR</sequence>
<reference evidence="5 6" key="1">
    <citation type="submission" date="2013-02" db="EMBL/GenBank/DDBJ databases">
        <title>Genome sequence of Candida maltosa Xu316, a potential industrial strain for xylitol and ethanol production.</title>
        <authorList>
            <person name="Yu J."/>
            <person name="Wang Q."/>
            <person name="Geng X."/>
            <person name="Bao W."/>
            <person name="He P."/>
            <person name="Cai J."/>
        </authorList>
    </citation>
    <scope>NUCLEOTIDE SEQUENCE [LARGE SCALE GENOMIC DNA]</scope>
    <source>
        <strain evidence="6">Xu316</strain>
    </source>
</reference>
<dbReference type="GO" id="GO:0032543">
    <property type="term" value="P:mitochondrial translation"/>
    <property type="evidence" value="ECO:0007669"/>
    <property type="project" value="TreeGrafter"/>
</dbReference>
<dbReference type="FunFam" id="3.90.1170.10:FF:000010">
    <property type="entry name" value="60S ribosomal protein L16, mitochondrial"/>
    <property type="match status" value="1"/>
</dbReference>
<evidence type="ECO:0000256" key="2">
    <source>
        <dbReference type="ARBA" id="ARBA00022980"/>
    </source>
</evidence>
<dbReference type="Proteomes" id="UP000011777">
    <property type="component" value="Unassembled WGS sequence"/>
</dbReference>
<keyword evidence="2 4" id="KW-0689">Ribosomal protein</keyword>
<dbReference type="InterPro" id="IPR020798">
    <property type="entry name" value="Ribosomal_uL16_CS"/>
</dbReference>
<evidence type="ECO:0000256" key="3">
    <source>
        <dbReference type="ARBA" id="ARBA00023274"/>
    </source>
</evidence>
<dbReference type="PANTHER" id="PTHR12220">
    <property type="entry name" value="50S/60S RIBOSOMAL PROTEIN L16"/>
    <property type="match status" value="1"/>
</dbReference>
<dbReference type="OrthoDB" id="268521at2759"/>
<dbReference type="InterPro" id="IPR036920">
    <property type="entry name" value="Ribosomal_uL16_sf"/>
</dbReference>
<comment type="caution">
    <text evidence="5">The sequence shown here is derived from an EMBL/GenBank/DDBJ whole genome shotgun (WGS) entry which is preliminary data.</text>
</comment>
<organism evidence="5 6">
    <name type="scientific">Candida maltosa (strain Xu316)</name>
    <name type="common">Yeast</name>
    <dbReference type="NCBI Taxonomy" id="1245528"/>
    <lineage>
        <taxon>Eukaryota</taxon>
        <taxon>Fungi</taxon>
        <taxon>Dikarya</taxon>
        <taxon>Ascomycota</taxon>
        <taxon>Saccharomycotina</taxon>
        <taxon>Pichiomycetes</taxon>
        <taxon>Debaryomycetaceae</taxon>
        <taxon>Candida/Lodderomyces clade</taxon>
        <taxon>Candida</taxon>
    </lineage>
</organism>
<evidence type="ECO:0000256" key="1">
    <source>
        <dbReference type="ARBA" id="ARBA00008931"/>
    </source>
</evidence>
<keyword evidence="6" id="KW-1185">Reference proteome</keyword>
<name>M3IWN9_CANMX</name>
<comment type="similarity">
    <text evidence="1 4">Belongs to the universal ribosomal protein uL16 family.</text>
</comment>
<dbReference type="HOGENOM" id="CLU_078858_0_1_1"/>
<dbReference type="CDD" id="cd01433">
    <property type="entry name" value="Ribosomal_L16_L10e"/>
    <property type="match status" value="1"/>
</dbReference>
<dbReference type="OMA" id="MPGMYEF"/>
<dbReference type="eggNOG" id="KOG3422">
    <property type="taxonomic scope" value="Eukaryota"/>
</dbReference>
<dbReference type="PANTHER" id="PTHR12220:SF13">
    <property type="entry name" value="LARGE RIBOSOMAL SUBUNIT PROTEIN UL16M"/>
    <property type="match status" value="1"/>
</dbReference>
<dbReference type="PRINTS" id="PR00060">
    <property type="entry name" value="RIBOSOMALL16"/>
</dbReference>
<keyword evidence="3 4" id="KW-0687">Ribonucleoprotein</keyword>
<evidence type="ECO:0000313" key="6">
    <source>
        <dbReference type="Proteomes" id="UP000011777"/>
    </source>
</evidence>
<proteinExistence type="inferred from homology"/>
<dbReference type="Pfam" id="PF00252">
    <property type="entry name" value="Ribosomal_L16"/>
    <property type="match status" value="1"/>
</dbReference>
<gene>
    <name evidence="5" type="ORF">G210_2049</name>
</gene>
<dbReference type="EMBL" id="AOGT01000015">
    <property type="protein sequence ID" value="EMG51081.1"/>
    <property type="molecule type" value="Genomic_DNA"/>
</dbReference>
<dbReference type="GO" id="GO:0019843">
    <property type="term" value="F:rRNA binding"/>
    <property type="evidence" value="ECO:0007669"/>
    <property type="project" value="InterPro"/>
</dbReference>
<protein>
    <submittedName>
        <fullName evidence="5">60s ribosomal protein L16, mitochondrial, putative</fullName>
    </submittedName>
</protein>
<dbReference type="Gene3D" id="3.90.1170.10">
    <property type="entry name" value="Ribosomal protein L10e/L16"/>
    <property type="match status" value="1"/>
</dbReference>
<dbReference type="NCBIfam" id="TIGR01164">
    <property type="entry name" value="rplP_bact"/>
    <property type="match status" value="1"/>
</dbReference>
<dbReference type="SUPFAM" id="SSF54686">
    <property type="entry name" value="Ribosomal protein L16p/L10e"/>
    <property type="match status" value="1"/>
</dbReference>
<accession>M3IWN9</accession>
<dbReference type="AlphaFoldDB" id="M3IWN9"/>
<dbReference type="InterPro" id="IPR000114">
    <property type="entry name" value="Ribosomal_uL16_bact-type"/>
</dbReference>
<dbReference type="GO" id="GO:0005762">
    <property type="term" value="C:mitochondrial large ribosomal subunit"/>
    <property type="evidence" value="ECO:0007669"/>
    <property type="project" value="TreeGrafter"/>
</dbReference>
<evidence type="ECO:0000256" key="4">
    <source>
        <dbReference type="RuleBase" id="RU004413"/>
    </source>
</evidence>
<dbReference type="STRING" id="1245528.M3IWN9"/>
<dbReference type="InterPro" id="IPR047873">
    <property type="entry name" value="Ribosomal_uL16"/>
</dbReference>
<evidence type="ECO:0000313" key="5">
    <source>
        <dbReference type="EMBL" id="EMG51081.1"/>
    </source>
</evidence>
<dbReference type="PROSITE" id="PS00701">
    <property type="entry name" value="RIBOSOMAL_L16_2"/>
    <property type="match status" value="1"/>
</dbReference>